<dbReference type="Gene3D" id="1.10.10.10">
    <property type="entry name" value="Winged helix-like DNA-binding domain superfamily/Winged helix DNA-binding domain"/>
    <property type="match status" value="1"/>
</dbReference>
<evidence type="ECO:0000259" key="6">
    <source>
        <dbReference type="PROSITE" id="PS51078"/>
    </source>
</evidence>
<dbReference type="SMART" id="SM00346">
    <property type="entry name" value="HTH_ICLR"/>
    <property type="match status" value="1"/>
</dbReference>
<dbReference type="InterPro" id="IPR050707">
    <property type="entry name" value="HTH_MetabolicPath_Reg"/>
</dbReference>
<evidence type="ECO:0000313" key="7">
    <source>
        <dbReference type="EMBL" id="MBD0418094.1"/>
    </source>
</evidence>
<sequence>MSVAVRPPAGRSGIGVLDKASTLLAVVEQGPASLAELVEISGFARPTVHRIAQGMERLGLLARDFQGRFVVGPRLGNIAVEVRRDQLVQAAAPILEDLHALTGLHARLFRRHGAAQICIGTSSEPGGAEEVPVGTALASAGPVAQVLLAWEEPETLYEGLRGARFSAAQLAQVRRRGWAHGPDPMVPGALSTAVPVWALGDHVIAALTLTGRGPRMPATPSRLLLGAAIDAAGELSNGMRRSRAARRPAESRVVPAGRA</sequence>
<dbReference type="InterPro" id="IPR036390">
    <property type="entry name" value="WH_DNA-bd_sf"/>
</dbReference>
<dbReference type="RefSeq" id="WP_188179162.1">
    <property type="nucleotide sequence ID" value="NZ_JACVQF010000101.1"/>
</dbReference>
<dbReference type="AlphaFoldDB" id="A0A926KYG2"/>
<organism evidence="7 8">
    <name type="scientific">Streptomyces griseicoloratus</name>
    <dbReference type="NCBI Taxonomy" id="2752516"/>
    <lineage>
        <taxon>Bacteria</taxon>
        <taxon>Bacillati</taxon>
        <taxon>Actinomycetota</taxon>
        <taxon>Actinomycetes</taxon>
        <taxon>Kitasatosporales</taxon>
        <taxon>Streptomycetaceae</taxon>
        <taxon>Streptomyces</taxon>
    </lineage>
</organism>
<keyword evidence="8" id="KW-1185">Reference proteome</keyword>
<protein>
    <submittedName>
        <fullName evidence="7">Helix-turn-helix domain-containing protein</fullName>
    </submittedName>
</protein>
<dbReference type="GO" id="GO:0003700">
    <property type="term" value="F:DNA-binding transcription factor activity"/>
    <property type="evidence" value="ECO:0007669"/>
    <property type="project" value="TreeGrafter"/>
</dbReference>
<proteinExistence type="predicted"/>
<dbReference type="PANTHER" id="PTHR30136:SF39">
    <property type="entry name" value="TRANSCRIPTIONAL REGULATORY PROTEIN"/>
    <property type="match status" value="1"/>
</dbReference>
<comment type="caution">
    <text evidence="7">The sequence shown here is derived from an EMBL/GenBank/DDBJ whole genome shotgun (WGS) entry which is preliminary data.</text>
</comment>
<dbReference type="PROSITE" id="PS51078">
    <property type="entry name" value="ICLR_ED"/>
    <property type="match status" value="1"/>
</dbReference>
<dbReference type="SUPFAM" id="SSF55781">
    <property type="entry name" value="GAF domain-like"/>
    <property type="match status" value="1"/>
</dbReference>
<dbReference type="GO" id="GO:0003677">
    <property type="term" value="F:DNA binding"/>
    <property type="evidence" value="ECO:0007669"/>
    <property type="project" value="UniProtKB-KW"/>
</dbReference>
<dbReference type="PANTHER" id="PTHR30136">
    <property type="entry name" value="HELIX-TURN-HELIX TRANSCRIPTIONAL REGULATOR, ICLR FAMILY"/>
    <property type="match status" value="1"/>
</dbReference>
<gene>
    <name evidence="7" type="ORF">H0H10_02730</name>
</gene>
<evidence type="ECO:0000256" key="2">
    <source>
        <dbReference type="ARBA" id="ARBA00023125"/>
    </source>
</evidence>
<accession>A0A926KYG2</accession>
<dbReference type="SUPFAM" id="SSF46785">
    <property type="entry name" value="Winged helix' DNA-binding domain"/>
    <property type="match status" value="1"/>
</dbReference>
<dbReference type="GO" id="GO:0045892">
    <property type="term" value="P:negative regulation of DNA-templated transcription"/>
    <property type="evidence" value="ECO:0007669"/>
    <property type="project" value="TreeGrafter"/>
</dbReference>
<reference evidence="7" key="2">
    <citation type="submission" date="2020-09" db="EMBL/GenBank/DDBJ databases">
        <authorList>
            <person name="Luo X."/>
        </authorList>
    </citation>
    <scope>NUCLEOTIDE SEQUENCE</scope>
    <source>
        <strain evidence="7">TRM S81-3</strain>
    </source>
</reference>
<dbReference type="Pfam" id="PF09339">
    <property type="entry name" value="HTH_IclR"/>
    <property type="match status" value="1"/>
</dbReference>
<name>A0A926KYG2_9ACTN</name>
<evidence type="ECO:0000256" key="1">
    <source>
        <dbReference type="ARBA" id="ARBA00023015"/>
    </source>
</evidence>
<dbReference type="InterPro" id="IPR036388">
    <property type="entry name" value="WH-like_DNA-bd_sf"/>
</dbReference>
<feature type="domain" description="HTH iclR-type" evidence="5">
    <location>
        <begin position="14"/>
        <end position="73"/>
    </location>
</feature>
<dbReference type="PROSITE" id="PS51077">
    <property type="entry name" value="HTH_ICLR"/>
    <property type="match status" value="1"/>
</dbReference>
<evidence type="ECO:0000256" key="4">
    <source>
        <dbReference type="SAM" id="MobiDB-lite"/>
    </source>
</evidence>
<dbReference type="InterPro" id="IPR005471">
    <property type="entry name" value="Tscrpt_reg_IclR_N"/>
</dbReference>
<keyword evidence="2" id="KW-0238">DNA-binding</keyword>
<feature type="region of interest" description="Disordered" evidence="4">
    <location>
        <begin position="238"/>
        <end position="259"/>
    </location>
</feature>
<keyword evidence="3" id="KW-0804">Transcription</keyword>
<dbReference type="Pfam" id="PF01614">
    <property type="entry name" value="IclR_C"/>
    <property type="match status" value="1"/>
</dbReference>
<evidence type="ECO:0000259" key="5">
    <source>
        <dbReference type="PROSITE" id="PS51077"/>
    </source>
</evidence>
<dbReference type="EMBL" id="JACVQF010000101">
    <property type="protein sequence ID" value="MBD0418094.1"/>
    <property type="molecule type" value="Genomic_DNA"/>
</dbReference>
<keyword evidence="1" id="KW-0805">Transcription regulation</keyword>
<feature type="domain" description="IclR-ED" evidence="6">
    <location>
        <begin position="74"/>
        <end position="241"/>
    </location>
</feature>
<evidence type="ECO:0000313" key="8">
    <source>
        <dbReference type="Proteomes" id="UP000621210"/>
    </source>
</evidence>
<evidence type="ECO:0000256" key="3">
    <source>
        <dbReference type="ARBA" id="ARBA00023163"/>
    </source>
</evidence>
<dbReference type="InterPro" id="IPR014757">
    <property type="entry name" value="Tscrpt_reg_IclR_C"/>
</dbReference>
<reference evidence="7" key="1">
    <citation type="submission" date="2020-09" db="EMBL/GenBank/DDBJ databases">
        <title>Streptomyces grisecoloratus sp. nov., isolated from cotton soil.</title>
        <authorList>
            <person name="Xing L."/>
        </authorList>
    </citation>
    <scope>NUCLEOTIDE SEQUENCE</scope>
    <source>
        <strain evidence="7">TRM S81-3</strain>
    </source>
</reference>
<dbReference type="Proteomes" id="UP000621210">
    <property type="component" value="Unassembled WGS sequence"/>
</dbReference>
<dbReference type="Gene3D" id="3.30.450.40">
    <property type="match status" value="1"/>
</dbReference>
<dbReference type="InterPro" id="IPR029016">
    <property type="entry name" value="GAF-like_dom_sf"/>
</dbReference>